<proteinExistence type="predicted"/>
<organism evidence="2 3">
    <name type="scientific">Pedobacter heparinus (strain ATCC 13125 / DSM 2366 / CIP 104194 / JCM 7457 / NBRC 12017 / NCIMB 9290 / NRRL B-14731 / HIM 762-3)</name>
    <dbReference type="NCBI Taxonomy" id="485917"/>
    <lineage>
        <taxon>Bacteria</taxon>
        <taxon>Pseudomonadati</taxon>
        <taxon>Bacteroidota</taxon>
        <taxon>Sphingobacteriia</taxon>
        <taxon>Sphingobacteriales</taxon>
        <taxon>Sphingobacteriaceae</taxon>
        <taxon>Pedobacter</taxon>
    </lineage>
</organism>
<dbReference type="HOGENOM" id="CLU_037618_3_1_10"/>
<evidence type="ECO:0000256" key="1">
    <source>
        <dbReference type="SAM" id="SignalP"/>
    </source>
</evidence>
<name>C6Y3I4_PEDHD</name>
<keyword evidence="1" id="KW-0732">Signal</keyword>
<dbReference type="AlphaFoldDB" id="C6Y3I4"/>
<accession>C6Y3I4</accession>
<feature type="chain" id="PRO_5002974540" evidence="1">
    <location>
        <begin position="22"/>
        <end position="274"/>
    </location>
</feature>
<dbReference type="GO" id="GO:0016747">
    <property type="term" value="F:acyltransferase activity, transferring groups other than amino-acyl groups"/>
    <property type="evidence" value="ECO:0007669"/>
    <property type="project" value="TreeGrafter"/>
</dbReference>
<dbReference type="EMBL" id="CP001681">
    <property type="protein sequence ID" value="ACU03263.1"/>
    <property type="molecule type" value="Genomic_DNA"/>
</dbReference>
<dbReference type="ESTHER" id="pedhd-c6y3i4">
    <property type="family name" value="A85-EsteraseD-FGH"/>
</dbReference>
<dbReference type="SUPFAM" id="SSF53474">
    <property type="entry name" value="alpha/beta-Hydrolases"/>
    <property type="match status" value="1"/>
</dbReference>
<dbReference type="Pfam" id="PF00756">
    <property type="entry name" value="Esterase"/>
    <property type="match status" value="1"/>
</dbReference>
<dbReference type="KEGG" id="phe:Phep_1043"/>
<evidence type="ECO:0000313" key="3">
    <source>
        <dbReference type="Proteomes" id="UP000000852"/>
    </source>
</evidence>
<sequence length="274" mass="31130">MRRSLFLAGVMLLFGIQLTFAAKVDTVQTYSASMKKNIKAVVITPDSYAEGKTYPVVYLLHGAGGNYANWINIAPELGQYADQYQTLIVCPDGNVTSWYFDSPVDPEWKYETYVATELVNWIDKNYKTVKDRKGRAIAGLSMGGHGALYLSFRHQDTFGAAGSMSGGVDFTSFPLNWNIAKRLGDYDKFPQRWKDNTIVNMIHLLVPNRLALIIDCGKEDFFYEVNMKLHEALQYSNIPHDFIIRPGAHNGQYWNNAVKYQLLFFNGFFNKKGK</sequence>
<gene>
    <name evidence="2" type="ordered locus">Phep_1043</name>
</gene>
<keyword evidence="3" id="KW-1185">Reference proteome</keyword>
<dbReference type="PANTHER" id="PTHR48098:SF1">
    <property type="entry name" value="DIACYLGLYCEROL ACYLTRANSFERASE_MYCOLYLTRANSFERASE AG85A"/>
    <property type="match status" value="1"/>
</dbReference>
<dbReference type="eggNOG" id="COG0627">
    <property type="taxonomic scope" value="Bacteria"/>
</dbReference>
<protein>
    <submittedName>
        <fullName evidence="2">Putative esterase</fullName>
    </submittedName>
</protein>
<dbReference type="Proteomes" id="UP000000852">
    <property type="component" value="Chromosome"/>
</dbReference>
<dbReference type="STRING" id="485917.Phep_1043"/>
<reference evidence="2 3" key="1">
    <citation type="journal article" date="2009" name="Stand. Genomic Sci.">
        <title>Complete genome sequence of Pedobacter heparinus type strain (HIM 762-3).</title>
        <authorList>
            <person name="Han C."/>
            <person name="Spring S."/>
            <person name="Lapidus A."/>
            <person name="Del Rio T.G."/>
            <person name="Tice H."/>
            <person name="Copeland A."/>
            <person name="Cheng J.F."/>
            <person name="Lucas S."/>
            <person name="Chen F."/>
            <person name="Nolan M."/>
            <person name="Bruce D."/>
            <person name="Goodwin L."/>
            <person name="Pitluck S."/>
            <person name="Ivanova N."/>
            <person name="Mavromatis K."/>
            <person name="Mikhailova N."/>
            <person name="Pati A."/>
            <person name="Chen A."/>
            <person name="Palaniappan K."/>
            <person name="Land M."/>
            <person name="Hauser L."/>
            <person name="Chang Y.J."/>
            <person name="Jeffries C.C."/>
            <person name="Saunders E."/>
            <person name="Chertkov O."/>
            <person name="Brettin T."/>
            <person name="Goker M."/>
            <person name="Rohde M."/>
            <person name="Bristow J."/>
            <person name="Eisen J.A."/>
            <person name="Markowitz V."/>
            <person name="Hugenholtz P."/>
            <person name="Kyrpides N.C."/>
            <person name="Klenk H.P."/>
            <person name="Detter J.C."/>
        </authorList>
    </citation>
    <scope>NUCLEOTIDE SEQUENCE [LARGE SCALE GENOMIC DNA]</scope>
    <source>
        <strain evidence="3">ATCC 13125 / DSM 2366 / CIP 104194 / JCM 7457 / NBRC 12017 / NCIMB 9290 / NRRL B-14731 / HIM 762-3</strain>
    </source>
</reference>
<evidence type="ECO:0000313" key="2">
    <source>
        <dbReference type="EMBL" id="ACU03263.1"/>
    </source>
</evidence>
<dbReference type="OrthoDB" id="9803578at2"/>
<feature type="signal peptide" evidence="1">
    <location>
        <begin position="1"/>
        <end position="21"/>
    </location>
</feature>
<dbReference type="InterPro" id="IPR050583">
    <property type="entry name" value="Mycobacterial_A85_antigen"/>
</dbReference>
<dbReference type="PANTHER" id="PTHR48098">
    <property type="entry name" value="ENTEROCHELIN ESTERASE-RELATED"/>
    <property type="match status" value="1"/>
</dbReference>
<dbReference type="Gene3D" id="3.40.50.1820">
    <property type="entry name" value="alpha/beta hydrolase"/>
    <property type="match status" value="1"/>
</dbReference>
<dbReference type="RefSeq" id="WP_012781207.1">
    <property type="nucleotide sequence ID" value="NC_013061.1"/>
</dbReference>
<dbReference type="InterPro" id="IPR029058">
    <property type="entry name" value="AB_hydrolase_fold"/>
</dbReference>
<dbReference type="InterPro" id="IPR000801">
    <property type="entry name" value="Esterase-like"/>
</dbReference>